<keyword evidence="2" id="KW-1185">Reference proteome</keyword>
<gene>
    <name evidence="1" type="ORF">E4T21_14755</name>
</gene>
<dbReference type="EMBL" id="CP038437">
    <property type="protein sequence ID" value="QEM82666.1"/>
    <property type="molecule type" value="Genomic_DNA"/>
</dbReference>
<protein>
    <submittedName>
        <fullName evidence="1">Uncharacterized protein</fullName>
    </submittedName>
</protein>
<evidence type="ECO:0000313" key="2">
    <source>
        <dbReference type="Proteomes" id="UP000324285"/>
    </source>
</evidence>
<evidence type="ECO:0000313" key="1">
    <source>
        <dbReference type="EMBL" id="QEM82666.1"/>
    </source>
</evidence>
<organism evidence="1 2">
    <name type="scientific">Halomonas binhaiensis</name>
    <dbReference type="NCBI Taxonomy" id="2562282"/>
    <lineage>
        <taxon>Bacteria</taxon>
        <taxon>Pseudomonadati</taxon>
        <taxon>Pseudomonadota</taxon>
        <taxon>Gammaproteobacteria</taxon>
        <taxon>Oceanospirillales</taxon>
        <taxon>Halomonadaceae</taxon>
        <taxon>Halomonas</taxon>
    </lineage>
</organism>
<proteinExistence type="predicted"/>
<accession>A0A5C1NHA8</accession>
<dbReference type="Proteomes" id="UP000324285">
    <property type="component" value="Chromosome"/>
</dbReference>
<reference evidence="1" key="1">
    <citation type="submission" date="2021-02" db="EMBL/GenBank/DDBJ databases">
        <title>Strain Y2R2, a novel species of the genus Halomonas.</title>
        <authorList>
            <person name="Huang H."/>
        </authorList>
    </citation>
    <scope>NUCLEOTIDE SEQUENCE</scope>
    <source>
        <strain evidence="1">Y2R2</strain>
    </source>
</reference>
<sequence length="155" mass="17644">MNSDEFHQSVSVFIDLPKEFSPGEINRLLKSNGATLDYDVYSFYRQEEGPIWQSESIVQIRLFHSEKEVDAQGIVDRIELEYPLATIDSSYINEFARLTSLLTKTFDGVATLNGNSVTKDGLISYCDTLVSDLMETWGEEPGSKNLRIMIESIYR</sequence>
<name>A0A5C1NHA8_9GAMM</name>
<dbReference type="KEGG" id="hbh:E4T21_14755"/>
<dbReference type="RefSeq" id="WP_149285790.1">
    <property type="nucleotide sequence ID" value="NZ_CP038437.2"/>
</dbReference>
<dbReference type="AlphaFoldDB" id="A0A5C1NHA8"/>
<dbReference type="OrthoDB" id="7060936at2"/>